<protein>
    <submittedName>
        <fullName evidence="1">Uncharacterized protein</fullName>
    </submittedName>
</protein>
<accession>A0A1I1HP14</accession>
<evidence type="ECO:0000313" key="1">
    <source>
        <dbReference type="EMBL" id="SFC22760.1"/>
    </source>
</evidence>
<reference evidence="1 2" key="1">
    <citation type="submission" date="2016-10" db="EMBL/GenBank/DDBJ databases">
        <authorList>
            <person name="de Groot N.N."/>
        </authorList>
    </citation>
    <scope>NUCLEOTIDE SEQUENCE [LARGE SCALE GENOMIC DNA]</scope>
    <source>
        <strain evidence="1 2">DSM 12992</strain>
    </source>
</reference>
<keyword evidence="2" id="KW-1185">Reference proteome</keyword>
<name>A0A1I1HP14_9CLOT</name>
<dbReference type="AlphaFoldDB" id="A0A1I1HP14"/>
<dbReference type="SUPFAM" id="SSF49464">
    <property type="entry name" value="Carboxypeptidase regulatory domain-like"/>
    <property type="match status" value="1"/>
</dbReference>
<dbReference type="RefSeq" id="WP_090088095.1">
    <property type="nucleotide sequence ID" value="NZ_FOMG01000001.1"/>
</dbReference>
<dbReference type="InterPro" id="IPR008969">
    <property type="entry name" value="CarboxyPept-like_regulatory"/>
</dbReference>
<organism evidence="1 2">
    <name type="scientific">Clostridium uliginosum</name>
    <dbReference type="NCBI Taxonomy" id="119641"/>
    <lineage>
        <taxon>Bacteria</taxon>
        <taxon>Bacillati</taxon>
        <taxon>Bacillota</taxon>
        <taxon>Clostridia</taxon>
        <taxon>Eubacteriales</taxon>
        <taxon>Clostridiaceae</taxon>
        <taxon>Clostridium</taxon>
    </lineage>
</organism>
<proteinExistence type="predicted"/>
<evidence type="ECO:0000313" key="2">
    <source>
        <dbReference type="Proteomes" id="UP000199263"/>
    </source>
</evidence>
<gene>
    <name evidence="1" type="ORF">SAMN05421842_101293</name>
</gene>
<sequence length="104" mass="12167">MNSSVIFKPSDFINKRVVNKNIVIERDNKSLIIGSIKDDSNSKIENAVIMVYEEYYYGLKHIKREIGFTTTNHKGEFFILLHVKKYNNYIFEIYHPLTCGNCSI</sequence>
<dbReference type="EMBL" id="FOMG01000001">
    <property type="protein sequence ID" value="SFC22760.1"/>
    <property type="molecule type" value="Genomic_DNA"/>
</dbReference>
<dbReference type="STRING" id="119641.SAMN05421842_101293"/>
<dbReference type="Proteomes" id="UP000199263">
    <property type="component" value="Unassembled WGS sequence"/>
</dbReference>